<dbReference type="EMBL" id="JAMQJY010000006">
    <property type="protein sequence ID" value="MCM2677760.1"/>
    <property type="molecule type" value="Genomic_DNA"/>
</dbReference>
<dbReference type="Proteomes" id="UP001203665">
    <property type="component" value="Unassembled WGS sequence"/>
</dbReference>
<evidence type="ECO:0000313" key="2">
    <source>
        <dbReference type="Proteomes" id="UP001203665"/>
    </source>
</evidence>
<dbReference type="Gene3D" id="3.30.530.20">
    <property type="match status" value="1"/>
</dbReference>
<proteinExistence type="predicted"/>
<name>A0ABT0XPZ3_9BACI</name>
<protein>
    <recommendedName>
        <fullName evidence="3">Ligand-binding SRPBCC domain-containing protein</fullName>
    </recommendedName>
</protein>
<organism evidence="1 2">
    <name type="scientific">Alkalicoccobacillus plakortidis</name>
    <dbReference type="NCBI Taxonomy" id="444060"/>
    <lineage>
        <taxon>Bacteria</taxon>
        <taxon>Bacillati</taxon>
        <taxon>Bacillota</taxon>
        <taxon>Bacilli</taxon>
        <taxon>Bacillales</taxon>
        <taxon>Bacillaceae</taxon>
        <taxon>Alkalicoccobacillus</taxon>
    </lineage>
</organism>
<reference evidence="1" key="1">
    <citation type="submission" date="2022-06" db="EMBL/GenBank/DDBJ databases">
        <title>Alkalicoccobacillus porphyridii sp. nov., isolated from a marine red alga, Porphyridium purpureum and reclassification of Shouchella plakortidis and Shouchella gibsonii as Alkalicoccobacillus plakortidis comb. nov. and Alkalicoccobacillus gibsonii comb. nov.</title>
        <authorList>
            <person name="Kim K.H."/>
            <person name="Lee J.K."/>
            <person name="Han D.M."/>
            <person name="Baek J.H."/>
            <person name="Jeon C.O."/>
        </authorList>
    </citation>
    <scope>NUCLEOTIDE SEQUENCE</scope>
    <source>
        <strain evidence="1">DSM 19153</strain>
    </source>
</reference>
<gene>
    <name evidence="1" type="ORF">NDM98_21625</name>
</gene>
<dbReference type="InterPro" id="IPR023393">
    <property type="entry name" value="START-like_dom_sf"/>
</dbReference>
<sequence length="145" mass="16983">MDRLIYTYKTTIDAPTKQVWDFFQDPLNLARIQRFPKVNIKESGSKEGSQIKMKIGYLGIGVNWHATIETVKKPHYFIDTAEKPPFPFTYWRHTHRFTVEDGKSVMIDEVEFAAKLPSTITNKLLTYMFQSREKQITEAFKEDSV</sequence>
<evidence type="ECO:0008006" key="3">
    <source>
        <dbReference type="Google" id="ProtNLM"/>
    </source>
</evidence>
<evidence type="ECO:0000313" key="1">
    <source>
        <dbReference type="EMBL" id="MCM2677760.1"/>
    </source>
</evidence>
<accession>A0ABT0XPZ3</accession>
<dbReference type="SUPFAM" id="SSF55961">
    <property type="entry name" value="Bet v1-like"/>
    <property type="match status" value="1"/>
</dbReference>
<dbReference type="RefSeq" id="WP_251611561.1">
    <property type="nucleotide sequence ID" value="NZ_JAMQJY010000006.1"/>
</dbReference>
<keyword evidence="2" id="KW-1185">Reference proteome</keyword>
<comment type="caution">
    <text evidence="1">The sequence shown here is derived from an EMBL/GenBank/DDBJ whole genome shotgun (WGS) entry which is preliminary data.</text>
</comment>